<dbReference type="AlphaFoldDB" id="A0A1E1F8D3"/>
<evidence type="ECO:0000313" key="3">
    <source>
        <dbReference type="EMBL" id="BAV66769.1"/>
    </source>
</evidence>
<dbReference type="EMBL" id="AP017657">
    <property type="protein sequence ID" value="BAV66769.1"/>
    <property type="molecule type" value="Genomic_DNA"/>
</dbReference>
<dbReference type="Pfam" id="PF10502">
    <property type="entry name" value="Peptidase_S26"/>
    <property type="match status" value="1"/>
</dbReference>
<dbReference type="Gene3D" id="2.10.109.10">
    <property type="entry name" value="Umud Fragment, subunit A"/>
    <property type="match status" value="1"/>
</dbReference>
<dbReference type="InterPro" id="IPR036286">
    <property type="entry name" value="LexA/Signal_pep-like_sf"/>
</dbReference>
<dbReference type="KEGG" id="sclo:SCLO_3001020"/>
<proteinExistence type="predicted"/>
<dbReference type="SUPFAM" id="SSF51306">
    <property type="entry name" value="LexA/Signal peptidase"/>
    <property type="match status" value="1"/>
</dbReference>
<feature type="domain" description="Peptidase S26" evidence="2">
    <location>
        <begin position="51"/>
        <end position="174"/>
    </location>
</feature>
<dbReference type="OrthoDB" id="7475540at2"/>
<dbReference type="RefSeq" id="WP_020818499.1">
    <property type="nucleotide sequence ID" value="NZ_AP017657.1"/>
</dbReference>
<keyword evidence="1" id="KW-0472">Membrane</keyword>
<accession>A0A1E1F8D3</accession>
<protein>
    <submittedName>
        <fullName evidence="3">Type VI secretion protein</fullName>
    </submittedName>
</protein>
<sequence>MAAAVNDAAKRGWRPNPKLWLLLGAFVGGSVALTGLADWSDDHLFLVNTTDSLPNWAFLIERGRLPAKGEFIFFDPPASALLRRHFGARPRMFGKKVYAVAGDVIAHDGMTVTINGVPTVRMKPFTKAGERLVPGATGVVPPGCYFAATPHKDGFDSRYAEIGFVCGRQVIGTGEPIL</sequence>
<feature type="transmembrane region" description="Helical" evidence="1">
    <location>
        <begin position="19"/>
        <end position="39"/>
    </location>
</feature>
<evidence type="ECO:0000259" key="2">
    <source>
        <dbReference type="Pfam" id="PF10502"/>
    </source>
</evidence>
<keyword evidence="3" id="KW-0614">Plasmid</keyword>
<dbReference type="Proteomes" id="UP000218272">
    <property type="component" value="Plasmid pSCLO_3"/>
</dbReference>
<keyword evidence="1" id="KW-0812">Transmembrane</keyword>
<organism evidence="3 4">
    <name type="scientific">Sphingobium cloacae</name>
    <dbReference type="NCBI Taxonomy" id="120107"/>
    <lineage>
        <taxon>Bacteria</taxon>
        <taxon>Pseudomonadati</taxon>
        <taxon>Pseudomonadota</taxon>
        <taxon>Alphaproteobacteria</taxon>
        <taxon>Sphingomonadales</taxon>
        <taxon>Sphingomonadaceae</taxon>
        <taxon>Sphingobium</taxon>
    </lineage>
</organism>
<dbReference type="GO" id="GO:0004252">
    <property type="term" value="F:serine-type endopeptidase activity"/>
    <property type="evidence" value="ECO:0007669"/>
    <property type="project" value="InterPro"/>
</dbReference>
<name>A0A1E1F8D3_9SPHN</name>
<reference evidence="3 4" key="1">
    <citation type="submission" date="2016-10" db="EMBL/GenBank/DDBJ databases">
        <title>Complete Genome Sequence of the Nonylphenol-Degrading Bacterium Sphingobium cloacae JCM 10874T.</title>
        <authorList>
            <person name="Ootsuka M."/>
            <person name="Nishizawa T."/>
            <person name="Ohta H."/>
        </authorList>
    </citation>
    <scope>NUCLEOTIDE SEQUENCE [LARGE SCALE GENOMIC DNA]</scope>
    <source>
        <strain evidence="3 4">JCM 10874</strain>
        <plasmid evidence="4">psclo_3 dna</plasmid>
    </source>
</reference>
<evidence type="ECO:0000256" key="1">
    <source>
        <dbReference type="SAM" id="Phobius"/>
    </source>
</evidence>
<keyword evidence="1" id="KW-1133">Transmembrane helix</keyword>
<keyword evidence="4" id="KW-1185">Reference proteome</keyword>
<geneLocation type="plasmid" evidence="4">
    <name>psclo_3 dna</name>
</geneLocation>
<evidence type="ECO:0000313" key="4">
    <source>
        <dbReference type="Proteomes" id="UP000218272"/>
    </source>
</evidence>
<dbReference type="GO" id="GO:0006465">
    <property type="term" value="P:signal peptide processing"/>
    <property type="evidence" value="ECO:0007669"/>
    <property type="project" value="InterPro"/>
</dbReference>
<dbReference type="InterPro" id="IPR019533">
    <property type="entry name" value="Peptidase_S26"/>
</dbReference>
<gene>
    <name evidence="3" type="ORF">SCLO_3001020</name>
</gene>